<evidence type="ECO:0000313" key="3">
    <source>
        <dbReference type="EMBL" id="KAL0947241.1"/>
    </source>
</evidence>
<dbReference type="Proteomes" id="UP001556367">
    <property type="component" value="Unassembled WGS sequence"/>
</dbReference>
<comment type="similarity">
    <text evidence="1">Belongs to the PITHD1 family.</text>
</comment>
<dbReference type="PROSITE" id="PS51532">
    <property type="entry name" value="PITH"/>
    <property type="match status" value="1"/>
</dbReference>
<evidence type="ECO:0000256" key="1">
    <source>
        <dbReference type="ARBA" id="ARBA00025788"/>
    </source>
</evidence>
<reference evidence="4" key="1">
    <citation type="submission" date="2024-06" db="EMBL/GenBank/DDBJ databases">
        <title>Multi-omics analyses provide insights into the biosynthesis of the anticancer antibiotic pleurotin in Hohenbuehelia grisea.</title>
        <authorList>
            <person name="Weaver J.A."/>
            <person name="Alberti F."/>
        </authorList>
    </citation>
    <scope>NUCLEOTIDE SEQUENCE [LARGE SCALE GENOMIC DNA]</scope>
    <source>
        <strain evidence="4">T-177</strain>
    </source>
</reference>
<sequence length="177" mass="19359">MSTDESNAEVSLLQHLDLRQINCLNEAEHHTLKGIVESKNQNATGAYLLSDADEQLLLNIPFNQSVKVRAISIRSSSPEQAPKSIKILINRPALGFEDVEDADEPTVAQSLELSPEDVQEGKVLALRYVRFQAVNSLHIFVASNQGGGDETRIDAVDIFGTTVETTKSLSGLSKQEE</sequence>
<protein>
    <recommendedName>
        <fullName evidence="2">PITH domain-containing protein</fullName>
    </recommendedName>
</protein>
<keyword evidence="4" id="KW-1185">Reference proteome</keyword>
<evidence type="ECO:0000259" key="2">
    <source>
        <dbReference type="PROSITE" id="PS51532"/>
    </source>
</evidence>
<name>A0ABR3IVA1_9AGAR</name>
<dbReference type="PANTHER" id="PTHR12175">
    <property type="entry name" value="AD039 HT014 THIOREDOXIN FAMILY TRP26"/>
    <property type="match status" value="1"/>
</dbReference>
<dbReference type="InterPro" id="IPR037047">
    <property type="entry name" value="PITH_dom_sf"/>
</dbReference>
<dbReference type="InterPro" id="IPR008979">
    <property type="entry name" value="Galactose-bd-like_sf"/>
</dbReference>
<evidence type="ECO:0000313" key="4">
    <source>
        <dbReference type="Proteomes" id="UP001556367"/>
    </source>
</evidence>
<dbReference type="PANTHER" id="PTHR12175:SF5">
    <property type="entry name" value="OS03G0795500 PROTEIN"/>
    <property type="match status" value="1"/>
</dbReference>
<dbReference type="Gene3D" id="2.60.120.470">
    <property type="entry name" value="PITH domain"/>
    <property type="match status" value="1"/>
</dbReference>
<proteinExistence type="inferred from homology"/>
<accession>A0ABR3IVA1</accession>
<dbReference type="Pfam" id="PF06201">
    <property type="entry name" value="PITH"/>
    <property type="match status" value="1"/>
</dbReference>
<dbReference type="SUPFAM" id="SSF49785">
    <property type="entry name" value="Galactose-binding domain-like"/>
    <property type="match status" value="1"/>
</dbReference>
<comment type="caution">
    <text evidence="3">The sequence shown here is derived from an EMBL/GenBank/DDBJ whole genome shotgun (WGS) entry which is preliminary data.</text>
</comment>
<feature type="domain" description="PITH" evidence="2">
    <location>
        <begin position="1"/>
        <end position="177"/>
    </location>
</feature>
<dbReference type="InterPro" id="IPR045099">
    <property type="entry name" value="PITH1-like"/>
</dbReference>
<dbReference type="InterPro" id="IPR010400">
    <property type="entry name" value="PITH_dom"/>
</dbReference>
<gene>
    <name evidence="3" type="ORF">HGRIS_013362</name>
</gene>
<organism evidence="3 4">
    <name type="scientific">Hohenbuehelia grisea</name>
    <dbReference type="NCBI Taxonomy" id="104357"/>
    <lineage>
        <taxon>Eukaryota</taxon>
        <taxon>Fungi</taxon>
        <taxon>Dikarya</taxon>
        <taxon>Basidiomycota</taxon>
        <taxon>Agaricomycotina</taxon>
        <taxon>Agaricomycetes</taxon>
        <taxon>Agaricomycetidae</taxon>
        <taxon>Agaricales</taxon>
        <taxon>Pleurotineae</taxon>
        <taxon>Pleurotaceae</taxon>
        <taxon>Hohenbuehelia</taxon>
    </lineage>
</organism>
<dbReference type="EMBL" id="JASNQZ010000015">
    <property type="protein sequence ID" value="KAL0947241.1"/>
    <property type="molecule type" value="Genomic_DNA"/>
</dbReference>